<dbReference type="EMBL" id="SMOL01000458">
    <property type="protein sequence ID" value="KAB2612565.1"/>
    <property type="molecule type" value="Genomic_DNA"/>
</dbReference>
<organism evidence="3 4">
    <name type="scientific">Pyrus ussuriensis x Pyrus communis</name>
    <dbReference type="NCBI Taxonomy" id="2448454"/>
    <lineage>
        <taxon>Eukaryota</taxon>
        <taxon>Viridiplantae</taxon>
        <taxon>Streptophyta</taxon>
        <taxon>Embryophyta</taxon>
        <taxon>Tracheophyta</taxon>
        <taxon>Spermatophyta</taxon>
        <taxon>Magnoliopsida</taxon>
        <taxon>eudicotyledons</taxon>
        <taxon>Gunneridae</taxon>
        <taxon>Pentapetalae</taxon>
        <taxon>rosids</taxon>
        <taxon>fabids</taxon>
        <taxon>Rosales</taxon>
        <taxon>Rosaceae</taxon>
        <taxon>Amygdaloideae</taxon>
        <taxon>Maleae</taxon>
        <taxon>Pyrus</taxon>
    </lineage>
</organism>
<dbReference type="PANTHER" id="PTHR32166">
    <property type="entry name" value="OSJNBA0013A04.12 PROTEIN"/>
    <property type="match status" value="1"/>
</dbReference>
<dbReference type="PANTHER" id="PTHR32166:SF74">
    <property type="entry name" value="OS05G0256350 PROTEIN"/>
    <property type="match status" value="1"/>
</dbReference>
<evidence type="ECO:0000259" key="2">
    <source>
        <dbReference type="Pfam" id="PF05699"/>
    </source>
</evidence>
<sequence length="380" mass="44042">MVRFVFAINPDSLNEGSKKTRQQNIHDAIWKERALQMDQYVAQWVYKAGIPFHAIDNDGFKCMMEAVGQFGSGYLPPSQYELRKLLLKEEEDTIILSSKECSNEAHTEEYIFKYLDKCVEEIGPQNMIQANNEANYQTILQVIDEKARERLNSLLHLAGYLLNPYYFFKDQSIQHAAIVMKGIFTCVDKFFPDNYEVQNPMINVEMHKYKVKEDGFRRHLAEIRCVENDENYNSVAWWYNYGNDVPNLQMIDIKISLTTSSSSCERNWSSFEGIHTKKRNRLDATSLNNLVYIQFNARIMNKKKREKEKKVDILLASEASIVQGWIVEGGDEELEIGSGIGETSEELSSSLEPSRDNEEVEFEFNTERDLEGYGEEEFDA</sequence>
<evidence type="ECO:0000256" key="1">
    <source>
        <dbReference type="SAM" id="MobiDB-lite"/>
    </source>
</evidence>
<comment type="caution">
    <text evidence="3">The sequence shown here is derived from an EMBL/GenBank/DDBJ whole genome shotgun (WGS) entry which is preliminary data.</text>
</comment>
<keyword evidence="4" id="KW-1185">Reference proteome</keyword>
<reference evidence="3 4" key="1">
    <citation type="submission" date="2019-09" db="EMBL/GenBank/DDBJ databases">
        <authorList>
            <person name="Ou C."/>
        </authorList>
    </citation>
    <scope>NUCLEOTIDE SEQUENCE [LARGE SCALE GENOMIC DNA]</scope>
    <source>
        <strain evidence="3">S2</strain>
        <tissue evidence="3">Leaf</tissue>
    </source>
</reference>
<feature type="domain" description="HAT C-terminal dimerisation" evidence="2">
    <location>
        <begin position="220"/>
        <end position="296"/>
    </location>
</feature>
<reference evidence="4" key="2">
    <citation type="submission" date="2019-10" db="EMBL/GenBank/DDBJ databases">
        <title>A de novo genome assembly of a pear dwarfing rootstock.</title>
        <authorList>
            <person name="Wang F."/>
            <person name="Wang J."/>
            <person name="Li S."/>
            <person name="Zhang Y."/>
            <person name="Fang M."/>
            <person name="Ma L."/>
            <person name="Zhao Y."/>
            <person name="Jiang S."/>
        </authorList>
    </citation>
    <scope>NUCLEOTIDE SEQUENCE [LARGE SCALE GENOMIC DNA]</scope>
</reference>
<dbReference type="Proteomes" id="UP000327157">
    <property type="component" value="Chromosome 9"/>
</dbReference>
<evidence type="ECO:0000313" key="4">
    <source>
        <dbReference type="Proteomes" id="UP000327157"/>
    </source>
</evidence>
<protein>
    <recommendedName>
        <fullName evidence="2">HAT C-terminal dimerisation domain-containing protein</fullName>
    </recommendedName>
</protein>
<feature type="region of interest" description="Disordered" evidence="1">
    <location>
        <begin position="341"/>
        <end position="380"/>
    </location>
</feature>
<gene>
    <name evidence="3" type="ORF">D8674_034881</name>
</gene>
<dbReference type="GO" id="GO:0046983">
    <property type="term" value="F:protein dimerization activity"/>
    <property type="evidence" value="ECO:0007669"/>
    <property type="project" value="InterPro"/>
</dbReference>
<dbReference type="SUPFAM" id="SSF53098">
    <property type="entry name" value="Ribonuclease H-like"/>
    <property type="match status" value="1"/>
</dbReference>
<name>A0A5N5GAU7_9ROSA</name>
<proteinExistence type="predicted"/>
<accession>A0A5N5GAU7</accession>
<dbReference type="Pfam" id="PF05699">
    <property type="entry name" value="Dimer_Tnp_hAT"/>
    <property type="match status" value="1"/>
</dbReference>
<dbReference type="InterPro" id="IPR008906">
    <property type="entry name" value="HATC_C_dom"/>
</dbReference>
<evidence type="ECO:0000313" key="3">
    <source>
        <dbReference type="EMBL" id="KAB2612565.1"/>
    </source>
</evidence>
<dbReference type="AlphaFoldDB" id="A0A5N5GAU7"/>
<dbReference type="InterPro" id="IPR012337">
    <property type="entry name" value="RNaseH-like_sf"/>
</dbReference>
<reference evidence="3 4" key="3">
    <citation type="submission" date="2019-11" db="EMBL/GenBank/DDBJ databases">
        <title>A de novo genome assembly of a pear dwarfing rootstock.</title>
        <authorList>
            <person name="Wang F."/>
            <person name="Wang J."/>
            <person name="Li S."/>
            <person name="Zhang Y."/>
            <person name="Fang M."/>
            <person name="Ma L."/>
            <person name="Zhao Y."/>
            <person name="Jiang S."/>
        </authorList>
    </citation>
    <scope>NUCLEOTIDE SEQUENCE [LARGE SCALE GENOMIC DNA]</scope>
    <source>
        <strain evidence="3">S2</strain>
        <tissue evidence="3">Leaf</tissue>
    </source>
</reference>
<dbReference type="OrthoDB" id="1163330at2759"/>